<keyword evidence="2" id="KW-0472">Membrane</keyword>
<dbReference type="AlphaFoldDB" id="A0A5N5FWG2"/>
<feature type="region of interest" description="Disordered" evidence="1">
    <location>
        <begin position="52"/>
        <end position="78"/>
    </location>
</feature>
<comment type="caution">
    <text evidence="3">The sequence shown here is derived from an EMBL/GenBank/DDBJ whole genome shotgun (WGS) entry which is preliminary data.</text>
</comment>
<organism evidence="3 4">
    <name type="scientific">Pyrus ussuriensis x Pyrus communis</name>
    <dbReference type="NCBI Taxonomy" id="2448454"/>
    <lineage>
        <taxon>Eukaryota</taxon>
        <taxon>Viridiplantae</taxon>
        <taxon>Streptophyta</taxon>
        <taxon>Embryophyta</taxon>
        <taxon>Tracheophyta</taxon>
        <taxon>Spermatophyta</taxon>
        <taxon>Magnoliopsida</taxon>
        <taxon>eudicotyledons</taxon>
        <taxon>Gunneridae</taxon>
        <taxon>Pentapetalae</taxon>
        <taxon>rosids</taxon>
        <taxon>fabids</taxon>
        <taxon>Rosales</taxon>
        <taxon>Rosaceae</taxon>
        <taxon>Amygdaloideae</taxon>
        <taxon>Maleae</taxon>
        <taxon>Pyrus</taxon>
    </lineage>
</organism>
<keyword evidence="4" id="KW-1185">Reference proteome</keyword>
<dbReference type="EMBL" id="SMOL01000559">
    <property type="protein sequence ID" value="KAB2607459.1"/>
    <property type="molecule type" value="Genomic_DNA"/>
</dbReference>
<reference evidence="4" key="2">
    <citation type="submission" date="2019-10" db="EMBL/GenBank/DDBJ databases">
        <title>A de novo genome assembly of a pear dwarfing rootstock.</title>
        <authorList>
            <person name="Wang F."/>
            <person name="Wang J."/>
            <person name="Li S."/>
            <person name="Zhang Y."/>
            <person name="Fang M."/>
            <person name="Ma L."/>
            <person name="Zhao Y."/>
            <person name="Jiang S."/>
        </authorList>
    </citation>
    <scope>NUCLEOTIDE SEQUENCE [LARGE SCALE GENOMIC DNA]</scope>
</reference>
<feature type="transmembrane region" description="Helical" evidence="2">
    <location>
        <begin position="20"/>
        <end position="44"/>
    </location>
</feature>
<dbReference type="Proteomes" id="UP000327157">
    <property type="component" value="Chromosome 11"/>
</dbReference>
<keyword evidence="2" id="KW-1133">Transmembrane helix</keyword>
<proteinExistence type="predicted"/>
<sequence length="109" mass="11310">MKDLPGMHGNPGGLVLRLGQFFFSVAVLVVMATTSELPSVIAFGGREWKDKGGREGWGSGELGTGVAKEGLEGGNGGSYSGEGKKLGVVEGRQLGKEVGVAGKTFERRE</sequence>
<reference evidence="3 4" key="3">
    <citation type="submission" date="2019-11" db="EMBL/GenBank/DDBJ databases">
        <title>A de novo genome assembly of a pear dwarfing rootstock.</title>
        <authorList>
            <person name="Wang F."/>
            <person name="Wang J."/>
            <person name="Li S."/>
            <person name="Zhang Y."/>
            <person name="Fang M."/>
            <person name="Ma L."/>
            <person name="Zhao Y."/>
            <person name="Jiang S."/>
        </authorList>
    </citation>
    <scope>NUCLEOTIDE SEQUENCE [LARGE SCALE GENOMIC DNA]</scope>
    <source>
        <strain evidence="3">S2</strain>
        <tissue evidence="3">Leaf</tissue>
    </source>
</reference>
<reference evidence="3 4" key="1">
    <citation type="submission" date="2019-09" db="EMBL/GenBank/DDBJ databases">
        <authorList>
            <person name="Ou C."/>
        </authorList>
    </citation>
    <scope>NUCLEOTIDE SEQUENCE [LARGE SCALE GENOMIC DNA]</scope>
    <source>
        <strain evidence="3">S2</strain>
        <tissue evidence="3">Leaf</tissue>
    </source>
</reference>
<evidence type="ECO:0000256" key="2">
    <source>
        <dbReference type="SAM" id="Phobius"/>
    </source>
</evidence>
<name>A0A5N5FWG2_9ROSA</name>
<evidence type="ECO:0000313" key="4">
    <source>
        <dbReference type="Proteomes" id="UP000327157"/>
    </source>
</evidence>
<protein>
    <submittedName>
        <fullName evidence="3">CASP-like protein</fullName>
    </submittedName>
</protein>
<evidence type="ECO:0000256" key="1">
    <source>
        <dbReference type="SAM" id="MobiDB-lite"/>
    </source>
</evidence>
<gene>
    <name evidence="3" type="ORF">D8674_007176</name>
</gene>
<evidence type="ECO:0000313" key="3">
    <source>
        <dbReference type="EMBL" id="KAB2607459.1"/>
    </source>
</evidence>
<accession>A0A5N5FWG2</accession>
<keyword evidence="2" id="KW-0812">Transmembrane</keyword>